<dbReference type="OrthoDB" id="18982at2759"/>
<dbReference type="PANTHER" id="PTHR24366">
    <property type="entry name" value="IG(IMMUNOGLOBULIN) AND LRR(LEUCINE RICH REPEAT) DOMAINS"/>
    <property type="match status" value="1"/>
</dbReference>
<keyword evidence="8" id="KW-0445">Lipid transport</keyword>
<feature type="signal peptide" evidence="14">
    <location>
        <begin position="1"/>
        <end position="26"/>
    </location>
</feature>
<evidence type="ECO:0000256" key="6">
    <source>
        <dbReference type="ARBA" id="ARBA00022737"/>
    </source>
</evidence>
<accession>A0A158R6X9</accession>
<dbReference type="Pfam" id="PF13855">
    <property type="entry name" value="LRR_8"/>
    <property type="match status" value="1"/>
</dbReference>
<keyword evidence="13" id="KW-1133">Transmembrane helix</keyword>
<dbReference type="STRING" id="60517.A0A158R6X9"/>
<evidence type="ECO:0000256" key="7">
    <source>
        <dbReference type="ARBA" id="ARBA00022824"/>
    </source>
</evidence>
<keyword evidence="16" id="KW-1185">Reference proteome</keyword>
<evidence type="ECO:0000256" key="11">
    <source>
        <dbReference type="ARBA" id="ARBA00024615"/>
    </source>
</evidence>
<feature type="compositionally biased region" description="Low complexity" evidence="12">
    <location>
        <begin position="1351"/>
        <end position="1363"/>
    </location>
</feature>
<evidence type="ECO:0000313" key="16">
    <source>
        <dbReference type="Proteomes" id="UP000282613"/>
    </source>
</evidence>
<keyword evidence="9 13" id="KW-0472">Membrane</keyword>
<keyword evidence="14" id="KW-0732">Signal</keyword>
<feature type="region of interest" description="Disordered" evidence="12">
    <location>
        <begin position="2475"/>
        <end position="2512"/>
    </location>
</feature>
<evidence type="ECO:0000256" key="4">
    <source>
        <dbReference type="ARBA" id="ARBA00022448"/>
    </source>
</evidence>
<proteinExistence type="inferred from homology"/>
<dbReference type="GO" id="GO:0006914">
    <property type="term" value="P:autophagy"/>
    <property type="evidence" value="ECO:0007669"/>
    <property type="project" value="InterPro"/>
</dbReference>
<evidence type="ECO:0000256" key="1">
    <source>
        <dbReference type="ARBA" id="ARBA00004406"/>
    </source>
</evidence>
<dbReference type="Proteomes" id="UP000282613">
    <property type="component" value="Unassembled WGS sequence"/>
</dbReference>
<evidence type="ECO:0000256" key="2">
    <source>
        <dbReference type="ARBA" id="ARBA00004623"/>
    </source>
</evidence>
<comment type="catalytic activity">
    <reaction evidence="11">
        <text>a 1,2-diacyl-sn-glycero-3-phosphoethanolamine(in) = a 1,2-diacyl-sn-glycero-3-phosphoethanolamine(out)</text>
        <dbReference type="Rhea" id="RHEA:38895"/>
        <dbReference type="ChEBI" id="CHEBI:64612"/>
    </reaction>
</comment>
<dbReference type="Pfam" id="PF13329">
    <property type="entry name" value="ATG2_CAD"/>
    <property type="match status" value="1"/>
</dbReference>
<dbReference type="PROSITE" id="PS51450">
    <property type="entry name" value="LRR"/>
    <property type="match status" value="2"/>
</dbReference>
<reference evidence="17" key="1">
    <citation type="submission" date="2016-04" db="UniProtKB">
        <authorList>
            <consortium name="WormBaseParasite"/>
        </authorList>
    </citation>
    <scope>IDENTIFICATION</scope>
</reference>
<sequence length="2603" mass="291163">MKQHIGIFLSITNSLLLFSFPSEALSLNATRKHLTLWNLHGAQNFYPCRFIRSSPDSDTIGTIECNREASTILENSIPTIHPEGRVIREIRIFAGRQLKGLPRKAFERVGADLQKLFIQGGDIRVIKREALLGLTELQVLEIRNAPGTENRWSNNGLAGRLFTADGELKHLKKLKRLVLENVDLSDGLVAYAFYDMSRRLTVVELIGNNLVTINPYTFEKSECCKSLRRLILERQNGSLNWLNNAYRWARDLSGITLLSLSGNNMTNKTLDFGYVLNSKLQTLKIENCSLTELPDDLLSNFKALKEIYVGENSFTIISDQEAAEKLRGLKKFKNLSKLSLHGNKGLIYKQPVWFRKSDIKELDYTKSLLRRIGARELPKGLQRLHLESTFLEEIDSEWTAEMSNLSHLYLNASYLKGVKINGVEGNWQIALEALKDQLKTLGLSQCQIISQSLKPNTDDNFHITGLRLGLNQLQKLEHLDLSGNYITHIPQNAFQNLSQLSSLNLSNNHLQTLLILDHDVIRSTSVPSIQELDLTNNALSSVLRSSPGLGFNTSLQNLLPDGAEMKLQGNPLICDCRLRWLAEKRIRVDNFTCAGKNSIAGSGFHKLTVEDLEEASNCIERDFIKVPDPTYPFRPVRVFGYDMSLKKVYFAVKGRALKAAWSNIARTAPLHPVSTLQKLLAKLNNMTPEIISKLQENYLVFEVAYWPVRQMREVEGPLEWQVVEEELMQMEGREYIFSVQPISVKQAHTVCFRNALERRNTARSTLCQIFQPSELAMTASMNISVNNMDHIHAPLWLVVLATASVVIFITCIFWLCIRYRCCRRKKIERRQNKEAPSATAGNEPLRYTNFESQREGTYDKLENYCMKNSLPNLNTVHGRPELPKRARRYRTLTQTLGTGTGSFGDLTGMQCFVREKVQTHQPPVTRRLHERNSTAKLLLTGPKLPRPITCQHPNTKLTQLLIDENGYVRMNVENEDYLEARPEKRIRRQEENDEKMIDSYILGVSRDVMGINTRFPSMNMPKHEENFDVNFTRILHGSKVMKSHPEDGIKSYDAQSTVDVRLMGAARQIVPDNLLPVIRLQSSDDIFCVELATLLLDLDPSLVDRVHRTVDALKAVQRTSLIISRAISEAADIVMMDDDRSRVRRWLGEEECDTDLDHAHRKSCGSVSGGNQRQGFSLSPIEITCASLRVVVRIPIPLESVPSLPGEDLSQIRKRLWTQTGSRQECLLAWWKPCLRSESLAIRLCGLVTYFGNLEHSHDVIAYRIKFAQLEASFTGAKCDNKPFLTLSKNLNQEAASVSLRVAPEGRRCLSAIPVTSQSHPHHSAAVSTQKVTTATQSDESQQMSPPSAVSSGPIDYSSPSSIEPSQDEDIEEELIANVIAHSQRSPFVKRAVFLGEDLQNLWDKESLLPGDSEHLKTYSFAASRQSKYLAVLLVPDVFFRVPSESALSLLYTRLLTDLVLWKSLLPSGPRTRAVLLVGGGIQPPFNVSDHRYWFYAEPASPGSIYAHPSAALAAEERHRKYAEGFRSGESTESSSVESDNDALTTPLGLELMERYDLEGIPSPSQVFQSPPSFLSISIEYLEARICLNTSQTPSTIPLTAIFASRSVSLTAEVNPCGKSGLVYTTLTCGQIEGHVSGSFGMKSKSGAGGNTSNLSKISMPLLLPFTRSDDGSAEPMLSIAMEKRSITICGPLEPLAPSHSDDIAVAIKMRLGCLCYWPFLHTWMDRFPGLQADLISKEYTSLCRPSYNIKIHWHLENSALHMPPVCAFDGIVDGERMETSPINPAPTSGLDSLRPLIFAQNITAFSKFVTATSHITFFERTALWLVPPQPLGSVKKSQKLRVPFGEQHDGLLRAIWSEAKALKCLLGDDLDTIIRRSVKVIDLDHLELRFISEDVDSGGANQSRSPRVDVRLTINLIRLTTCLDSLVALRLILESFNRSSESLPPRKTPEFPVLINPPPGDEPSRRLKIEDLISAAVSDVDVANCPPPSCLTTTKNEDDFVVIRKEPSETPLPPRQPAKILEDGTRVMSYFPIPNINEDFYAENRCLIHIPKRQGLFSDPPGSESLFAFTLHDVSVEWTFFGGLDFPSLCSGADVEENLRRSLSIPHSFAIANFGRQNDQNATVCLSNVYFRKSTFNTSANYQQYRHRIRKISPFSISSIPNSPATRYALRIADLKIVDGLPQSMINHLFHVQQGRAREDGRFIEAVRATVLMWPSLTPVVTDYEAEAMFVFLRAHHTALTQLTERYLQDMEKRLCLLCLHSSSVEGDEELVSVLPLLPTSTSSEDEDQPIFFKRLTLTPSLPIRFNYHGHQLDLSQGPLVGLLALCLRLKNAELVLPQWAYQRGYRGVYSLIEEITSHWTSTLHSNLLRILATSIGPMNEISSILVGVRDFVLHSVNAFITPVRSFHRDKNHLPRSSADQVVQSLRSGVQALSDNAVWPIVELSTEGVRTVQCLFETVFDILSPGPSIRGRHLSQATATNASTPSSSTETIHLSKSGNPLASATSAPPSDLREGATLAVQTIRRGAAHFAADFKAPFADLDPQKGSIGALGDVLRQIPPATVVPFVISCEVGANLLHGLRNQLRPEAKLEDKEKWKSGNKL</sequence>
<keyword evidence="4" id="KW-0813">Transport</keyword>
<evidence type="ECO:0000313" key="17">
    <source>
        <dbReference type="WBParaSite" id="TASK_0000107901-mRNA-1"/>
    </source>
</evidence>
<dbReference type="GO" id="GO:0034045">
    <property type="term" value="C:phagophore assembly site membrane"/>
    <property type="evidence" value="ECO:0007669"/>
    <property type="project" value="UniProtKB-SubCell"/>
</dbReference>
<dbReference type="WBParaSite" id="TASK_0000107901-mRNA-1">
    <property type="protein sequence ID" value="TASK_0000107901-mRNA-1"/>
    <property type="gene ID" value="TASK_0000107901"/>
</dbReference>
<evidence type="ECO:0000256" key="14">
    <source>
        <dbReference type="SAM" id="SignalP"/>
    </source>
</evidence>
<keyword evidence="6" id="KW-0677">Repeat</keyword>
<dbReference type="EMBL" id="UYRS01000209">
    <property type="protein sequence ID" value="VDK22416.1"/>
    <property type="molecule type" value="Genomic_DNA"/>
</dbReference>
<feature type="transmembrane region" description="Helical" evidence="13">
    <location>
        <begin position="795"/>
        <end position="817"/>
    </location>
</feature>
<evidence type="ECO:0000256" key="12">
    <source>
        <dbReference type="SAM" id="MobiDB-lite"/>
    </source>
</evidence>
<evidence type="ECO:0000313" key="15">
    <source>
        <dbReference type="EMBL" id="VDK22416.1"/>
    </source>
</evidence>
<feature type="compositionally biased region" description="Polar residues" evidence="12">
    <location>
        <begin position="1326"/>
        <end position="1350"/>
    </location>
</feature>
<name>A0A158R6X9_TAEAS</name>
<reference evidence="15 16" key="2">
    <citation type="submission" date="2018-11" db="EMBL/GenBank/DDBJ databases">
        <authorList>
            <consortium name="Pathogen Informatics"/>
        </authorList>
    </citation>
    <scope>NUCLEOTIDE SEQUENCE [LARGE SCALE GENOMIC DNA]</scope>
</reference>
<comment type="subcellular location">
    <subcellularLocation>
        <location evidence="1">Endoplasmic reticulum membrane</location>
        <topology evidence="1">Peripheral membrane protein</topology>
    </subcellularLocation>
    <subcellularLocation>
        <location evidence="2">Preautophagosomal structure membrane</location>
        <topology evidence="2">Peripheral membrane protein</topology>
    </subcellularLocation>
</comment>
<evidence type="ECO:0000256" key="5">
    <source>
        <dbReference type="ARBA" id="ARBA00022614"/>
    </source>
</evidence>
<dbReference type="GO" id="GO:0005789">
    <property type="term" value="C:endoplasmic reticulum membrane"/>
    <property type="evidence" value="ECO:0007669"/>
    <property type="project" value="UniProtKB-SubCell"/>
</dbReference>
<feature type="region of interest" description="Disordered" evidence="12">
    <location>
        <begin position="1314"/>
        <end position="1368"/>
    </location>
</feature>
<evidence type="ECO:0000256" key="13">
    <source>
        <dbReference type="SAM" id="Phobius"/>
    </source>
</evidence>
<gene>
    <name evidence="15" type="ORF">TASK_LOCUS1080</name>
</gene>
<dbReference type="InterPro" id="IPR032675">
    <property type="entry name" value="LRR_dom_sf"/>
</dbReference>
<evidence type="ECO:0000256" key="9">
    <source>
        <dbReference type="ARBA" id="ARBA00023136"/>
    </source>
</evidence>
<dbReference type="SMART" id="SM00369">
    <property type="entry name" value="LRR_TYP"/>
    <property type="match status" value="5"/>
</dbReference>
<keyword evidence="5" id="KW-0433">Leucine-rich repeat</keyword>
<feature type="chain" id="PRO_5043135839" evidence="14">
    <location>
        <begin position="27"/>
        <end position="2603"/>
    </location>
</feature>
<dbReference type="InterPro" id="IPR001611">
    <property type="entry name" value="Leu-rich_rpt"/>
</dbReference>
<evidence type="ECO:0000256" key="3">
    <source>
        <dbReference type="ARBA" id="ARBA00009714"/>
    </source>
</evidence>
<evidence type="ECO:0000256" key="10">
    <source>
        <dbReference type="ARBA" id="ARBA00024479"/>
    </source>
</evidence>
<protein>
    <submittedName>
        <fullName evidence="17">ATG_C domain-containing protein</fullName>
    </submittedName>
</protein>
<organism evidence="17">
    <name type="scientific">Taenia asiatica</name>
    <name type="common">Asian tapeworm</name>
    <dbReference type="NCBI Taxonomy" id="60517"/>
    <lineage>
        <taxon>Eukaryota</taxon>
        <taxon>Metazoa</taxon>
        <taxon>Spiralia</taxon>
        <taxon>Lophotrochozoa</taxon>
        <taxon>Platyhelminthes</taxon>
        <taxon>Cestoda</taxon>
        <taxon>Eucestoda</taxon>
        <taxon>Cyclophyllidea</taxon>
        <taxon>Taeniidae</taxon>
        <taxon>Taenia</taxon>
    </lineage>
</organism>
<keyword evidence="13" id="KW-0812">Transmembrane</keyword>
<feature type="compositionally biased region" description="Polar residues" evidence="12">
    <location>
        <begin position="2493"/>
        <end position="2509"/>
    </location>
</feature>
<dbReference type="PANTHER" id="PTHR24366:SF96">
    <property type="entry name" value="LEUCINE RICH REPEAT CONTAINING 53"/>
    <property type="match status" value="1"/>
</dbReference>
<dbReference type="InterPro" id="IPR003591">
    <property type="entry name" value="Leu-rich_rpt_typical-subtyp"/>
</dbReference>
<keyword evidence="7" id="KW-0256">Endoplasmic reticulum</keyword>
<dbReference type="GO" id="GO:0006869">
    <property type="term" value="P:lipid transport"/>
    <property type="evidence" value="ECO:0007669"/>
    <property type="project" value="UniProtKB-KW"/>
</dbReference>
<comment type="similarity">
    <text evidence="3">Belongs to the ATG2 family.</text>
</comment>
<comment type="catalytic activity">
    <reaction evidence="10">
        <text>a 1,2-diacyl-sn-glycero-3-phospho-L-serine(in) = a 1,2-diacyl-sn-glycero-3-phospho-L-serine(out)</text>
        <dbReference type="Rhea" id="RHEA:38663"/>
        <dbReference type="ChEBI" id="CHEBI:57262"/>
    </reaction>
</comment>
<dbReference type="SUPFAM" id="SSF52058">
    <property type="entry name" value="L domain-like"/>
    <property type="match status" value="1"/>
</dbReference>
<dbReference type="InterPro" id="IPR026849">
    <property type="entry name" value="ATG2"/>
</dbReference>
<evidence type="ECO:0000256" key="8">
    <source>
        <dbReference type="ARBA" id="ARBA00023055"/>
    </source>
</evidence>
<dbReference type="Gene3D" id="3.80.10.10">
    <property type="entry name" value="Ribonuclease Inhibitor"/>
    <property type="match status" value="2"/>
</dbReference>
<feature type="compositionally biased region" description="Low complexity" evidence="12">
    <location>
        <begin position="2476"/>
        <end position="2492"/>
    </location>
</feature>